<keyword evidence="2" id="KW-0812">Transmembrane</keyword>
<dbReference type="PANTHER" id="PTHR47353">
    <property type="entry name" value="THIOREDOXIN-LIKE PROTEIN HCF164, CHLOROPLASTIC"/>
    <property type="match status" value="1"/>
</dbReference>
<organism evidence="4 5">
    <name type="scientific">Microseira wollei NIES-4236</name>
    <dbReference type="NCBI Taxonomy" id="2530354"/>
    <lineage>
        <taxon>Bacteria</taxon>
        <taxon>Bacillati</taxon>
        <taxon>Cyanobacteriota</taxon>
        <taxon>Cyanophyceae</taxon>
        <taxon>Oscillatoriophycideae</taxon>
        <taxon>Aerosakkonematales</taxon>
        <taxon>Aerosakkonemataceae</taxon>
        <taxon>Microseira</taxon>
    </lineage>
</organism>
<dbReference type="PROSITE" id="PS00194">
    <property type="entry name" value="THIOREDOXIN_1"/>
    <property type="match status" value="1"/>
</dbReference>
<dbReference type="EMBL" id="BLAY01000053">
    <property type="protein sequence ID" value="GET38837.1"/>
    <property type="molecule type" value="Genomic_DNA"/>
</dbReference>
<evidence type="ECO:0000313" key="4">
    <source>
        <dbReference type="EMBL" id="GET38837.1"/>
    </source>
</evidence>
<dbReference type="SUPFAM" id="SSF52833">
    <property type="entry name" value="Thioredoxin-like"/>
    <property type="match status" value="1"/>
</dbReference>
<dbReference type="FunFam" id="3.40.30.10:FF:000423">
    <property type="entry name" value="Thiol:disulfide interchange protein"/>
    <property type="match status" value="1"/>
</dbReference>
<keyword evidence="2" id="KW-0472">Membrane</keyword>
<dbReference type="GO" id="GO:0016671">
    <property type="term" value="F:oxidoreductase activity, acting on a sulfur group of donors, disulfide as acceptor"/>
    <property type="evidence" value="ECO:0007669"/>
    <property type="project" value="TreeGrafter"/>
</dbReference>
<dbReference type="InterPro" id="IPR013766">
    <property type="entry name" value="Thioredoxin_domain"/>
</dbReference>
<dbReference type="InterPro" id="IPR036249">
    <property type="entry name" value="Thioredoxin-like_sf"/>
</dbReference>
<proteinExistence type="predicted"/>
<dbReference type="Pfam" id="PF00085">
    <property type="entry name" value="Thioredoxin"/>
    <property type="match status" value="1"/>
</dbReference>
<evidence type="ECO:0000259" key="3">
    <source>
        <dbReference type="PROSITE" id="PS51352"/>
    </source>
</evidence>
<comment type="caution">
    <text evidence="4">The sequence shown here is derived from an EMBL/GenBank/DDBJ whole genome shotgun (WGS) entry which is preliminary data.</text>
</comment>
<evidence type="ECO:0000313" key="5">
    <source>
        <dbReference type="Proteomes" id="UP001050975"/>
    </source>
</evidence>
<sequence>MTANLPQSPAKPETPMGTRVRNLSIVIVAIALTVSLFLGMRTQTDTATLTELAENSTPLEVAMSNGKPTLMEFYANWCTTCQGMAKDMGELEQEYAEQVNFVMLNVDNDKWLPEITRYRVDGIPHFVFFGKDGTEIAQTVGEQPRTIMAANLAALVAGEELPHAKTTGQTSKFEAPVSAKKSASEDPRSHGAQVVN</sequence>
<dbReference type="Proteomes" id="UP001050975">
    <property type="component" value="Unassembled WGS sequence"/>
</dbReference>
<feature type="domain" description="Thioredoxin" evidence="3">
    <location>
        <begin position="5"/>
        <end position="157"/>
    </location>
</feature>
<evidence type="ECO:0000256" key="1">
    <source>
        <dbReference type="SAM" id="MobiDB-lite"/>
    </source>
</evidence>
<dbReference type="Gene3D" id="3.40.30.10">
    <property type="entry name" value="Glutaredoxin"/>
    <property type="match status" value="1"/>
</dbReference>
<feature type="transmembrane region" description="Helical" evidence="2">
    <location>
        <begin position="20"/>
        <end position="39"/>
    </location>
</feature>
<accession>A0AAV3X7I9</accession>
<dbReference type="InterPro" id="IPR017937">
    <property type="entry name" value="Thioredoxin_CS"/>
</dbReference>
<gene>
    <name evidence="4" type="ORF">MiSe_35960</name>
</gene>
<keyword evidence="5" id="KW-1185">Reference proteome</keyword>
<dbReference type="PANTHER" id="PTHR47353:SF1">
    <property type="entry name" value="THIOREDOXIN-LIKE PROTEIN HCF164, CHLOROPLASTIC"/>
    <property type="match status" value="1"/>
</dbReference>
<evidence type="ECO:0000256" key="2">
    <source>
        <dbReference type="SAM" id="Phobius"/>
    </source>
</evidence>
<feature type="region of interest" description="Disordered" evidence="1">
    <location>
        <begin position="163"/>
        <end position="196"/>
    </location>
</feature>
<reference evidence="4" key="1">
    <citation type="submission" date="2019-10" db="EMBL/GenBank/DDBJ databases">
        <title>Draft genome sequece of Microseira wollei NIES-4236.</title>
        <authorList>
            <person name="Yamaguchi H."/>
            <person name="Suzuki S."/>
            <person name="Kawachi M."/>
        </authorList>
    </citation>
    <scope>NUCLEOTIDE SEQUENCE</scope>
    <source>
        <strain evidence="4">NIES-4236</strain>
    </source>
</reference>
<dbReference type="RefSeq" id="WP_226583224.1">
    <property type="nucleotide sequence ID" value="NZ_BLAY01000053.1"/>
</dbReference>
<dbReference type="AlphaFoldDB" id="A0AAV3X7I9"/>
<protein>
    <submittedName>
        <fullName evidence="4">Thioredoxin domain-containing protein</fullName>
    </submittedName>
</protein>
<name>A0AAV3X7I9_9CYAN</name>
<dbReference type="PROSITE" id="PS51352">
    <property type="entry name" value="THIOREDOXIN_2"/>
    <property type="match status" value="1"/>
</dbReference>
<dbReference type="InterPro" id="IPR044241">
    <property type="entry name" value="TxlA/HCF164"/>
</dbReference>
<dbReference type="CDD" id="cd02950">
    <property type="entry name" value="TxlA"/>
    <property type="match status" value="1"/>
</dbReference>
<keyword evidence="2" id="KW-1133">Transmembrane helix</keyword>